<dbReference type="GO" id="GO:0006520">
    <property type="term" value="P:amino acid metabolic process"/>
    <property type="evidence" value="ECO:0007669"/>
    <property type="project" value="InterPro"/>
</dbReference>
<dbReference type="PIRSF" id="PIRSF018788">
    <property type="entry name" value="EutB"/>
    <property type="match status" value="1"/>
</dbReference>
<dbReference type="GO" id="GO:0031419">
    <property type="term" value="F:cobalamin binding"/>
    <property type="evidence" value="ECO:0007669"/>
    <property type="project" value="UniProtKB-UniRule"/>
</dbReference>
<dbReference type="OrthoDB" id="9770909at2"/>
<feature type="binding site" evidence="1">
    <location>
        <position position="367"/>
    </location>
    <ligand>
        <name>substrate</name>
    </ligand>
</feature>
<dbReference type="AlphaFoldDB" id="A0A239KXY6"/>
<feature type="binding site" evidence="1">
    <location>
        <position position="248"/>
    </location>
    <ligand>
        <name>adenosylcob(III)alamin</name>
        <dbReference type="ChEBI" id="CHEBI:18408"/>
    </ligand>
</feature>
<dbReference type="InterPro" id="IPR013785">
    <property type="entry name" value="Aldolase_TIM"/>
</dbReference>
<feature type="binding site" evidence="1">
    <location>
        <position position="195"/>
    </location>
    <ligand>
        <name>substrate</name>
    </ligand>
</feature>
<feature type="binding site" evidence="1">
    <location>
        <position position="300"/>
    </location>
    <ligand>
        <name>adenosylcob(III)alamin</name>
        <dbReference type="ChEBI" id="CHEBI:18408"/>
    </ligand>
</feature>
<evidence type="ECO:0000313" key="2">
    <source>
        <dbReference type="EMBL" id="SNT22463.1"/>
    </source>
</evidence>
<keyword evidence="1" id="KW-0170">Cobalt</keyword>
<dbReference type="InterPro" id="IPR010628">
    <property type="entry name" value="EutB"/>
</dbReference>
<dbReference type="PANTHER" id="PTHR39329:SF1">
    <property type="entry name" value="ETHANOLAMINE AMMONIA-LYASE LARGE SUBUNIT"/>
    <property type="match status" value="1"/>
</dbReference>
<evidence type="ECO:0000256" key="1">
    <source>
        <dbReference type="HAMAP-Rule" id="MF_00861"/>
    </source>
</evidence>
<dbReference type="Gene3D" id="3.20.20.70">
    <property type="entry name" value="Aldolase class I"/>
    <property type="match status" value="1"/>
</dbReference>
<feature type="binding site" evidence="1">
    <location>
        <position position="406"/>
    </location>
    <ligand>
        <name>adenosylcob(III)alamin</name>
        <dbReference type="ChEBI" id="CHEBI:18408"/>
    </ligand>
</feature>
<reference evidence="2 3" key="1">
    <citation type="submission" date="2017-06" db="EMBL/GenBank/DDBJ databases">
        <authorList>
            <person name="Kim H.J."/>
            <person name="Triplett B.A."/>
        </authorList>
    </citation>
    <scope>NUCLEOTIDE SEQUENCE [LARGE SCALE GENOMIC DNA]</scope>
    <source>
        <strain evidence="2 3">DSM 18704</strain>
    </source>
</reference>
<gene>
    <name evidence="1" type="primary">eutB</name>
    <name evidence="2" type="ORF">SAMN05421770_105263</name>
</gene>
<comment type="similarity">
    <text evidence="1">Belongs to the EutB family.</text>
</comment>
<comment type="catalytic activity">
    <reaction evidence="1">
        <text>ethanolamine = acetaldehyde + NH4(+)</text>
        <dbReference type="Rhea" id="RHEA:15313"/>
        <dbReference type="ChEBI" id="CHEBI:15343"/>
        <dbReference type="ChEBI" id="CHEBI:28938"/>
        <dbReference type="ChEBI" id="CHEBI:57603"/>
        <dbReference type="EC" id="4.3.1.7"/>
    </reaction>
</comment>
<dbReference type="NCBIfam" id="NF011649">
    <property type="entry name" value="PRK15067.1"/>
    <property type="match status" value="1"/>
</dbReference>
<protein>
    <recommendedName>
        <fullName evidence="1">Ethanolamine ammonia-lyase large subunit</fullName>
        <shortName evidence="1">EAL large subunit</shortName>
        <ecNumber evidence="1">4.3.1.7</ecNumber>
    </recommendedName>
</protein>
<evidence type="ECO:0000313" key="3">
    <source>
        <dbReference type="Proteomes" id="UP000198356"/>
    </source>
</evidence>
<dbReference type="GO" id="GO:0005829">
    <property type="term" value="C:cytosol"/>
    <property type="evidence" value="ECO:0007669"/>
    <property type="project" value="TreeGrafter"/>
</dbReference>
<dbReference type="InterPro" id="IPR044939">
    <property type="entry name" value="EutB_dom_2_sf"/>
</dbReference>
<comment type="subcellular location">
    <subcellularLocation>
        <location evidence="1">Bacterial microcompartment</location>
    </subcellularLocation>
</comment>
<dbReference type="UniPathway" id="UPA00560"/>
<proteinExistence type="inferred from homology"/>
<keyword evidence="1" id="KW-1283">Bacterial microcompartment</keyword>
<keyword evidence="1" id="KW-0846">Cobalamin</keyword>
<keyword evidence="1 2" id="KW-0456">Lyase</keyword>
<dbReference type="Proteomes" id="UP000198356">
    <property type="component" value="Unassembled WGS sequence"/>
</dbReference>
<dbReference type="Pfam" id="PF06751">
    <property type="entry name" value="EutB"/>
    <property type="match status" value="1"/>
</dbReference>
<name>A0A239KXY6_9BACT</name>
<sequence>MAYAHTAGGTRYRFPTLADLLAKASPARSGDELAGIAARSSIERVAAQIALADLPLKVFLSEHVVPYEADEVTRLIVDQSRANAEVFSQIDSLTVGEFRDFLLSDAATGDRLAALAPAIMPEMAAAVSKLMRLQDLVLVSRKISVVTRFRTTVGLPGRLSTRLQPNHPTDDPAGIAASILDGLLLGSGDAVIGINPVSDNVATLTTLLRLIDRARTRFAIPTQSCVLAHITTQMQAMAQGAPLDLLFQSIGGTEATNASFGVSLSLLDEAHQMARSLNRLPDAPDANIMYFETGQGSSLSANAHHAVDQQTLEARAYAVARHFKPMLVNTVVGFIGPEYLYDGRQILRAGLEDHFCGKLLGLPMGCDICYTNHAEAGQDDMDALLTMLGAAGVNYIMGVPGSDDIMLHYQSTSFHDALYLRSLLGLRPAPEFEAWLATGPLKQLSVQALLNA</sequence>
<comment type="subunit">
    <text evidence="1">The basic unit is a heterodimer which dimerizes to form tetramers. The heterotetramers trimerize; 6 large subunits form a core ring with 6 small subunits projecting outwards.</text>
</comment>
<dbReference type="GO" id="GO:0008851">
    <property type="term" value="F:ethanolamine ammonia-lyase activity"/>
    <property type="evidence" value="ECO:0007669"/>
    <property type="project" value="UniProtKB-UniRule"/>
</dbReference>
<comment type="cofactor">
    <cofactor evidence="1">
        <name>adenosylcob(III)alamin</name>
        <dbReference type="ChEBI" id="CHEBI:18408"/>
    </cofactor>
    <text evidence="1">Binds between the large and small subunits.</text>
</comment>
<dbReference type="HAMAP" id="MF_00861">
    <property type="entry name" value="EutB"/>
    <property type="match status" value="1"/>
</dbReference>
<feature type="binding site" evidence="1">
    <location>
        <position position="292"/>
    </location>
    <ligand>
        <name>substrate</name>
    </ligand>
</feature>
<dbReference type="Gene3D" id="1.10.220.70">
    <property type="entry name" value="lyase"/>
    <property type="match status" value="1"/>
</dbReference>
<organism evidence="2 3">
    <name type="scientific">Granulicella rosea</name>
    <dbReference type="NCBI Taxonomy" id="474952"/>
    <lineage>
        <taxon>Bacteria</taxon>
        <taxon>Pseudomonadati</taxon>
        <taxon>Acidobacteriota</taxon>
        <taxon>Terriglobia</taxon>
        <taxon>Terriglobales</taxon>
        <taxon>Acidobacteriaceae</taxon>
        <taxon>Granulicella</taxon>
    </lineage>
</organism>
<comment type="pathway">
    <text evidence="1">Amine and polyamine degradation; ethanolamine degradation.</text>
</comment>
<dbReference type="GO" id="GO:0009350">
    <property type="term" value="C:ethanolamine ammonia-lyase complex"/>
    <property type="evidence" value="ECO:0007669"/>
    <property type="project" value="UniProtKB-UniRule"/>
</dbReference>
<dbReference type="EC" id="4.3.1.7" evidence="1"/>
<feature type="binding site" evidence="1">
    <location>
        <position position="196"/>
    </location>
    <ligand>
        <name>adenosylcob(III)alamin</name>
        <dbReference type="ChEBI" id="CHEBI:18408"/>
    </ligand>
</feature>
<dbReference type="InterPro" id="IPR044941">
    <property type="entry name" value="EutB_N_sf"/>
</dbReference>
<dbReference type="RefSeq" id="WP_089409317.1">
    <property type="nucleotide sequence ID" value="NZ_FZOU01000005.1"/>
</dbReference>
<feature type="binding site" evidence="1">
    <location>
        <begin position="162"/>
        <end position="164"/>
    </location>
    <ligand>
        <name>substrate</name>
    </ligand>
</feature>
<accession>A0A239KXY6</accession>
<dbReference type="GO" id="GO:0046336">
    <property type="term" value="P:ethanolamine catabolic process"/>
    <property type="evidence" value="ECO:0007669"/>
    <property type="project" value="UniProtKB-UniRule"/>
</dbReference>
<comment type="function">
    <text evidence="1">Catalyzes the deamination of various vicinal amino-alcohols to oxo compounds. Allows this organism to utilize ethanolamine as the sole source of nitrogen and carbon in the presence of vitamin B12.</text>
</comment>
<dbReference type="GO" id="GO:0031471">
    <property type="term" value="C:ethanolamine degradation polyhedral organelle"/>
    <property type="evidence" value="ECO:0007669"/>
    <property type="project" value="UniProtKB-UniRule"/>
</dbReference>
<dbReference type="Gene3D" id="2.30.170.30">
    <property type="entry name" value="ethanolamine ammonia-lyase heavy chain domain like"/>
    <property type="match status" value="1"/>
</dbReference>
<keyword evidence="3" id="KW-1185">Reference proteome</keyword>
<dbReference type="PANTHER" id="PTHR39329">
    <property type="entry name" value="ETHANOLAMINE AMMONIA-LYASE HEAVY CHAIN"/>
    <property type="match status" value="1"/>
</dbReference>
<dbReference type="EMBL" id="FZOU01000005">
    <property type="protein sequence ID" value="SNT22463.1"/>
    <property type="molecule type" value="Genomic_DNA"/>
</dbReference>